<evidence type="ECO:0000313" key="4">
    <source>
        <dbReference type="Proteomes" id="UP000828390"/>
    </source>
</evidence>
<dbReference type="Proteomes" id="UP000828390">
    <property type="component" value="Unassembled WGS sequence"/>
</dbReference>
<dbReference type="InterPro" id="IPR012291">
    <property type="entry name" value="CBM2_carb-bd_dom_sf"/>
</dbReference>
<organism evidence="3 4">
    <name type="scientific">Dreissena polymorpha</name>
    <name type="common">Zebra mussel</name>
    <name type="synonym">Mytilus polymorpha</name>
    <dbReference type="NCBI Taxonomy" id="45954"/>
    <lineage>
        <taxon>Eukaryota</taxon>
        <taxon>Metazoa</taxon>
        <taxon>Spiralia</taxon>
        <taxon>Lophotrochozoa</taxon>
        <taxon>Mollusca</taxon>
        <taxon>Bivalvia</taxon>
        <taxon>Autobranchia</taxon>
        <taxon>Heteroconchia</taxon>
        <taxon>Euheterodonta</taxon>
        <taxon>Imparidentia</taxon>
        <taxon>Neoheterodontei</taxon>
        <taxon>Myida</taxon>
        <taxon>Dreissenoidea</taxon>
        <taxon>Dreissenidae</taxon>
        <taxon>Dreissena</taxon>
    </lineage>
</organism>
<dbReference type="Gene3D" id="2.60.40.290">
    <property type="match status" value="1"/>
</dbReference>
<sequence>MLLVYPDVFPKNMTKELDVEQIRVGMVQGDLYYIEPMSGFKPLPSGSARNYNIVVSYWAVQRTDFMPFWYVTSVNANVQPRVVQSTSSFDLEYVNDFDDVRQWKRWRGDRYNPFTPQERAERLAYDENNVVCILVIIY</sequence>
<dbReference type="GO" id="GO:0004553">
    <property type="term" value="F:hydrolase activity, hydrolyzing O-glycosyl compounds"/>
    <property type="evidence" value="ECO:0007669"/>
    <property type="project" value="InterPro"/>
</dbReference>
<dbReference type="InterPro" id="IPR008965">
    <property type="entry name" value="CBM2/CBM3_carb-bd_dom_sf"/>
</dbReference>
<dbReference type="Pfam" id="PF03173">
    <property type="entry name" value="CHB_HEX"/>
    <property type="match status" value="1"/>
</dbReference>
<accession>A0A9D4MYB3</accession>
<dbReference type="SUPFAM" id="SSF49384">
    <property type="entry name" value="Carbohydrate-binding domain"/>
    <property type="match status" value="1"/>
</dbReference>
<feature type="domain" description="Chitobiase/beta-hexosaminidases N-terminal" evidence="2">
    <location>
        <begin position="1"/>
        <end position="118"/>
    </location>
</feature>
<protein>
    <recommendedName>
        <fullName evidence="1">N-acetyl-beta-glucosaminidase</fullName>
    </recommendedName>
</protein>
<name>A0A9D4MYB3_DREPO</name>
<dbReference type="EMBL" id="JAIWYP010000001">
    <property type="protein sequence ID" value="KAH3883999.1"/>
    <property type="molecule type" value="Genomic_DNA"/>
</dbReference>
<evidence type="ECO:0000259" key="2">
    <source>
        <dbReference type="SMART" id="SM01081"/>
    </source>
</evidence>
<reference evidence="3" key="1">
    <citation type="journal article" date="2019" name="bioRxiv">
        <title>The Genome of the Zebra Mussel, Dreissena polymorpha: A Resource for Invasive Species Research.</title>
        <authorList>
            <person name="McCartney M.A."/>
            <person name="Auch B."/>
            <person name="Kono T."/>
            <person name="Mallez S."/>
            <person name="Zhang Y."/>
            <person name="Obille A."/>
            <person name="Becker A."/>
            <person name="Abrahante J.E."/>
            <person name="Garbe J."/>
            <person name="Badalamenti J.P."/>
            <person name="Herman A."/>
            <person name="Mangelson H."/>
            <person name="Liachko I."/>
            <person name="Sullivan S."/>
            <person name="Sone E.D."/>
            <person name="Koren S."/>
            <person name="Silverstein K.A.T."/>
            <person name="Beckman K.B."/>
            <person name="Gohl D.M."/>
        </authorList>
    </citation>
    <scope>NUCLEOTIDE SEQUENCE</scope>
    <source>
        <strain evidence="3">Duluth1</strain>
        <tissue evidence="3">Whole animal</tissue>
    </source>
</reference>
<proteinExistence type="predicted"/>
<dbReference type="AlphaFoldDB" id="A0A9D4MYB3"/>
<evidence type="ECO:0000256" key="1">
    <source>
        <dbReference type="ARBA" id="ARBA00033000"/>
    </source>
</evidence>
<dbReference type="SMART" id="SM01081">
    <property type="entry name" value="CHB_HEX"/>
    <property type="match status" value="1"/>
</dbReference>
<keyword evidence="4" id="KW-1185">Reference proteome</keyword>
<comment type="caution">
    <text evidence="3">The sequence shown here is derived from an EMBL/GenBank/DDBJ whole genome shotgun (WGS) entry which is preliminary data.</text>
</comment>
<dbReference type="GO" id="GO:0030247">
    <property type="term" value="F:polysaccharide binding"/>
    <property type="evidence" value="ECO:0007669"/>
    <property type="project" value="InterPro"/>
</dbReference>
<reference evidence="3" key="2">
    <citation type="submission" date="2020-11" db="EMBL/GenBank/DDBJ databases">
        <authorList>
            <person name="McCartney M.A."/>
            <person name="Auch B."/>
            <person name="Kono T."/>
            <person name="Mallez S."/>
            <person name="Becker A."/>
            <person name="Gohl D.M."/>
            <person name="Silverstein K.A.T."/>
            <person name="Koren S."/>
            <person name="Bechman K.B."/>
            <person name="Herman A."/>
            <person name="Abrahante J.E."/>
            <person name="Garbe J."/>
        </authorList>
    </citation>
    <scope>NUCLEOTIDE SEQUENCE</scope>
    <source>
        <strain evidence="3">Duluth1</strain>
        <tissue evidence="3">Whole animal</tissue>
    </source>
</reference>
<evidence type="ECO:0000313" key="3">
    <source>
        <dbReference type="EMBL" id="KAH3883999.1"/>
    </source>
</evidence>
<gene>
    <name evidence="3" type="ORF">DPMN_007969</name>
</gene>
<dbReference type="InterPro" id="IPR004866">
    <property type="entry name" value="CHB/HEX_N_dom"/>
</dbReference>